<name>A0A3G8JPB1_9ACTN</name>
<sequence length="178" mass="19008">MHITEPSLDDPESGEDIEYPIERYDGRDTNAVAASVASLLRDNFHADPGRARLSRRLGRPVAIYDASSDDSATIDFRATGATVYNGIAGRPTIVVEREPESLRELPAIAVRRFSTAGTLLFTRTGAAILRAVLTGTVPVHRAVLHPLVTVRLLAILAPPTDPAHTEMSADPSTATSAA</sequence>
<protein>
    <submittedName>
        <fullName evidence="1">Uncharacterized protein</fullName>
    </submittedName>
</protein>
<keyword evidence="2" id="KW-1185">Reference proteome</keyword>
<accession>A0A3G8JPB1</accession>
<dbReference type="RefSeq" id="WP_124709272.1">
    <property type="nucleotide sequence ID" value="NZ_CP033972.1"/>
</dbReference>
<gene>
    <name evidence="1" type="ORF">D7316_03418</name>
</gene>
<dbReference type="EMBL" id="CP033972">
    <property type="protein sequence ID" value="AZG46813.1"/>
    <property type="molecule type" value="Genomic_DNA"/>
</dbReference>
<proteinExistence type="predicted"/>
<dbReference type="OrthoDB" id="3782877at2"/>
<reference evidence="1 2" key="1">
    <citation type="submission" date="2018-11" db="EMBL/GenBank/DDBJ databases">
        <title>Gordonia insulae sp. nov., isolated from an island soil.</title>
        <authorList>
            <person name="Kim Y.S."/>
            <person name="Kim S.B."/>
        </authorList>
    </citation>
    <scope>NUCLEOTIDE SEQUENCE [LARGE SCALE GENOMIC DNA]</scope>
    <source>
        <strain evidence="1 2">MMS17-SY073</strain>
    </source>
</reference>
<evidence type="ECO:0000313" key="1">
    <source>
        <dbReference type="EMBL" id="AZG46813.1"/>
    </source>
</evidence>
<dbReference type="KEGG" id="gom:D7316_03418"/>
<dbReference type="AlphaFoldDB" id="A0A3G8JPB1"/>
<evidence type="ECO:0000313" key="2">
    <source>
        <dbReference type="Proteomes" id="UP000271469"/>
    </source>
</evidence>
<organism evidence="1 2">
    <name type="scientific">Gordonia insulae</name>
    <dbReference type="NCBI Taxonomy" id="2420509"/>
    <lineage>
        <taxon>Bacteria</taxon>
        <taxon>Bacillati</taxon>
        <taxon>Actinomycetota</taxon>
        <taxon>Actinomycetes</taxon>
        <taxon>Mycobacteriales</taxon>
        <taxon>Gordoniaceae</taxon>
        <taxon>Gordonia</taxon>
    </lineage>
</organism>
<dbReference type="Proteomes" id="UP000271469">
    <property type="component" value="Chromosome"/>
</dbReference>